<dbReference type="Pfam" id="PF09279">
    <property type="entry name" value="EF-hand_like"/>
    <property type="match status" value="1"/>
</dbReference>
<dbReference type="InterPro" id="IPR001192">
    <property type="entry name" value="PI-PLC_fam"/>
</dbReference>
<dbReference type="AlphaFoldDB" id="A0A183FDT5"/>
<dbReference type="InterPro" id="IPR011992">
    <property type="entry name" value="EF-hand-dom_pair"/>
</dbReference>
<dbReference type="WBParaSite" id="HPBE_0000444701-mRNA-1">
    <property type="protein sequence ID" value="HPBE_0000444701-mRNA-1"/>
    <property type="gene ID" value="HPBE_0000444701"/>
</dbReference>
<evidence type="ECO:0000256" key="2">
    <source>
        <dbReference type="ARBA" id="ARBA00022801"/>
    </source>
</evidence>
<dbReference type="GO" id="GO:0016042">
    <property type="term" value="P:lipid catabolic process"/>
    <property type="evidence" value="ECO:0007669"/>
    <property type="project" value="UniProtKB-KW"/>
</dbReference>
<keyword evidence="7" id="KW-1185">Reference proteome</keyword>
<dbReference type="GO" id="GO:0046488">
    <property type="term" value="P:phosphatidylinositol metabolic process"/>
    <property type="evidence" value="ECO:0007669"/>
    <property type="project" value="TreeGrafter"/>
</dbReference>
<feature type="domain" description="Phosphoinositide-specific phospholipase C EF-hand-like" evidence="5">
    <location>
        <begin position="63"/>
        <end position="104"/>
    </location>
</feature>
<evidence type="ECO:0000313" key="7">
    <source>
        <dbReference type="Proteomes" id="UP000050761"/>
    </source>
</evidence>
<evidence type="ECO:0000259" key="5">
    <source>
        <dbReference type="Pfam" id="PF09279"/>
    </source>
</evidence>
<evidence type="ECO:0000256" key="4">
    <source>
        <dbReference type="ARBA" id="ARBA00023098"/>
    </source>
</evidence>
<dbReference type="EC" id="3.1.4.11" evidence="1"/>
<accession>A0A3P7WJJ9</accession>
<dbReference type="GO" id="GO:0051209">
    <property type="term" value="P:release of sequestered calcium ion into cytosol"/>
    <property type="evidence" value="ECO:0007669"/>
    <property type="project" value="TreeGrafter"/>
</dbReference>
<reference evidence="8" key="2">
    <citation type="submission" date="2019-09" db="UniProtKB">
        <authorList>
            <consortium name="WormBaseParasite"/>
        </authorList>
    </citation>
    <scope>IDENTIFICATION</scope>
</reference>
<proteinExistence type="predicted"/>
<sequence length="147" mass="17643">MLHWFTQPTLKESLIVARFLRVSTVLLNGLHWISNVRLFHSAAFQEREELDVEMLTFEKFIRLYNKICPRSEVQELFVKLSGQKEYLTRDRLTNFLNEEQRDPRLNEILFPFFDNTRTQVMISKYEQDNNYIENGIFASSILVLFLF</sequence>
<keyword evidence="2" id="KW-0378">Hydrolase</keyword>
<gene>
    <name evidence="6" type="ORF">HPBE_LOCUS4448</name>
</gene>
<keyword evidence="3" id="KW-0442">Lipid degradation</keyword>
<organism evidence="7 8">
    <name type="scientific">Heligmosomoides polygyrus</name>
    <name type="common">Parasitic roundworm</name>
    <dbReference type="NCBI Taxonomy" id="6339"/>
    <lineage>
        <taxon>Eukaryota</taxon>
        <taxon>Metazoa</taxon>
        <taxon>Ecdysozoa</taxon>
        <taxon>Nematoda</taxon>
        <taxon>Chromadorea</taxon>
        <taxon>Rhabditida</taxon>
        <taxon>Rhabditina</taxon>
        <taxon>Rhabditomorpha</taxon>
        <taxon>Strongyloidea</taxon>
        <taxon>Heligmosomidae</taxon>
        <taxon>Heligmosomoides</taxon>
    </lineage>
</organism>
<dbReference type="Proteomes" id="UP000050761">
    <property type="component" value="Unassembled WGS sequence"/>
</dbReference>
<keyword evidence="4" id="KW-0443">Lipid metabolism</keyword>
<dbReference type="GO" id="GO:0004435">
    <property type="term" value="F:phosphatidylinositol-4,5-bisphosphate phospholipase C activity"/>
    <property type="evidence" value="ECO:0007669"/>
    <property type="project" value="UniProtKB-EC"/>
</dbReference>
<accession>A0A183FDT5</accession>
<name>A0A183FDT5_HELPZ</name>
<dbReference type="SUPFAM" id="SSF47473">
    <property type="entry name" value="EF-hand"/>
    <property type="match status" value="1"/>
</dbReference>
<dbReference type="OrthoDB" id="269822at2759"/>
<dbReference type="PANTHER" id="PTHR10336:SF36">
    <property type="entry name" value="1-PHOSPHATIDYLINOSITOL 4,5-BISPHOSPHATE PHOSPHODIESTERASE BETA-4"/>
    <property type="match status" value="1"/>
</dbReference>
<reference evidence="6 7" key="1">
    <citation type="submission" date="2018-11" db="EMBL/GenBank/DDBJ databases">
        <authorList>
            <consortium name="Pathogen Informatics"/>
        </authorList>
    </citation>
    <scope>NUCLEOTIDE SEQUENCE [LARGE SCALE GENOMIC DNA]</scope>
</reference>
<evidence type="ECO:0000313" key="6">
    <source>
        <dbReference type="EMBL" id="VDO61260.1"/>
    </source>
</evidence>
<dbReference type="InterPro" id="IPR015359">
    <property type="entry name" value="PLC_EF-hand-like"/>
</dbReference>
<dbReference type="Gene3D" id="1.10.238.10">
    <property type="entry name" value="EF-hand"/>
    <property type="match status" value="1"/>
</dbReference>
<evidence type="ECO:0000313" key="8">
    <source>
        <dbReference type="WBParaSite" id="HPBE_0000444701-mRNA-1"/>
    </source>
</evidence>
<dbReference type="GO" id="GO:0048015">
    <property type="term" value="P:phosphatidylinositol-mediated signaling"/>
    <property type="evidence" value="ECO:0007669"/>
    <property type="project" value="TreeGrafter"/>
</dbReference>
<dbReference type="EMBL" id="UZAH01025315">
    <property type="protein sequence ID" value="VDO61260.1"/>
    <property type="molecule type" value="Genomic_DNA"/>
</dbReference>
<evidence type="ECO:0000256" key="3">
    <source>
        <dbReference type="ARBA" id="ARBA00022963"/>
    </source>
</evidence>
<protein>
    <recommendedName>
        <fullName evidence="1">phosphoinositide phospholipase C</fullName>
        <ecNumber evidence="1">3.1.4.11</ecNumber>
    </recommendedName>
</protein>
<evidence type="ECO:0000256" key="1">
    <source>
        <dbReference type="ARBA" id="ARBA00012368"/>
    </source>
</evidence>
<dbReference type="PANTHER" id="PTHR10336">
    <property type="entry name" value="PHOSPHOINOSITIDE-SPECIFIC PHOSPHOLIPASE C FAMILY PROTEIN"/>
    <property type="match status" value="1"/>
</dbReference>